<organism evidence="2 3">
    <name type="scientific">Streptococcus pluranimalium</name>
    <dbReference type="NCBI Taxonomy" id="82348"/>
    <lineage>
        <taxon>Bacteria</taxon>
        <taxon>Bacillati</taxon>
        <taxon>Bacillota</taxon>
        <taxon>Bacilli</taxon>
        <taxon>Lactobacillales</taxon>
        <taxon>Streptococcaceae</taxon>
        <taxon>Streptococcus</taxon>
    </lineage>
</organism>
<accession>A0A345VHF4</accession>
<evidence type="ECO:0000256" key="1">
    <source>
        <dbReference type="SAM" id="Phobius"/>
    </source>
</evidence>
<keyword evidence="1" id="KW-0472">Membrane</keyword>
<feature type="transmembrane region" description="Helical" evidence="1">
    <location>
        <begin position="20"/>
        <end position="40"/>
    </location>
</feature>
<sequence>MILYSDFELKSVLIHLNHQSIIYLVLSFYLTDIIYILYTISGYNKSRWKDIKNLCQIKNLFI</sequence>
<gene>
    <name evidence="2" type="ORF">Sp14A_02020</name>
</gene>
<dbReference type="EMBL" id="CP022601">
    <property type="protein sequence ID" value="AXJ12156.1"/>
    <property type="molecule type" value="Genomic_DNA"/>
</dbReference>
<protein>
    <submittedName>
        <fullName evidence="2">Uncharacterized protein</fullName>
    </submittedName>
</protein>
<evidence type="ECO:0000313" key="2">
    <source>
        <dbReference type="EMBL" id="AXJ12156.1"/>
    </source>
</evidence>
<proteinExistence type="predicted"/>
<name>A0A345VHF4_9STRE</name>
<dbReference type="AlphaFoldDB" id="A0A345VHF4"/>
<dbReference type="Proteomes" id="UP000255411">
    <property type="component" value="Chromosome"/>
</dbReference>
<evidence type="ECO:0000313" key="3">
    <source>
        <dbReference type="Proteomes" id="UP000255411"/>
    </source>
</evidence>
<keyword evidence="1" id="KW-1133">Transmembrane helix</keyword>
<keyword evidence="1" id="KW-0812">Transmembrane</keyword>
<reference evidence="2 3" key="1">
    <citation type="submission" date="2017-07" db="EMBL/GenBank/DDBJ databases">
        <title>Streptococcus pluranimalium as cause of bovine abortion.</title>
        <authorList>
            <person name="Rodriguez Campos S."/>
            <person name="Gobeli Brawand S."/>
            <person name="Brodard I."/>
            <person name="Rychener L."/>
            <person name="Perreten V."/>
        </authorList>
    </citation>
    <scope>NUCLEOTIDE SEQUENCE [LARGE SCALE GENOMIC DNA]</scope>
    <source>
        <strain evidence="2 3">14A0014</strain>
    </source>
</reference>